<feature type="compositionally biased region" description="Polar residues" evidence="1">
    <location>
        <begin position="10"/>
        <end position="23"/>
    </location>
</feature>
<dbReference type="InterPro" id="IPR014004">
    <property type="entry name" value="Transpt-assoc_nodulatn_dom_bac"/>
</dbReference>
<proteinExistence type="predicted"/>
<sequence>MPERDDNPESARNQRSRQTSSPDSRVRGGDSQQPVFDRGRDAYGRGSYDPGSQRRDGAYQAAQPPRDLVEPDRQWGYRPEGYQGSRGRAYEGRPEGFQGGGYQGYEGRVGTLGAWHPDDDSNASAAGRSHQGRGPKNYRRSDTRIYEDVSDRLTEDRHVDASEIEVTVAEREVTLSGLVSSKRAKRQSEDCAESVSGVSHVQNNLRVRDPMADPTPKEAGADSGKSGGAASQRK</sequence>
<evidence type="ECO:0000259" key="2">
    <source>
        <dbReference type="PROSITE" id="PS50914"/>
    </source>
</evidence>
<dbReference type="PROSITE" id="PS50914">
    <property type="entry name" value="BON"/>
    <property type="match status" value="1"/>
</dbReference>
<name>A0ABW5U4R0_9RHOB</name>
<dbReference type="InterPro" id="IPR007055">
    <property type="entry name" value="BON_dom"/>
</dbReference>
<dbReference type="Gene3D" id="3.30.1340.30">
    <property type="match status" value="1"/>
</dbReference>
<feature type="compositionally biased region" description="Basic and acidic residues" evidence="1">
    <location>
        <begin position="206"/>
        <end position="220"/>
    </location>
</feature>
<evidence type="ECO:0000256" key="1">
    <source>
        <dbReference type="SAM" id="MobiDB-lite"/>
    </source>
</evidence>
<feature type="region of interest" description="Disordered" evidence="1">
    <location>
        <begin position="1"/>
        <end position="144"/>
    </location>
</feature>
<dbReference type="RefSeq" id="WP_386375125.1">
    <property type="nucleotide sequence ID" value="NZ_JBHUMP010000012.1"/>
</dbReference>
<reference evidence="4" key="1">
    <citation type="journal article" date="2019" name="Int. J. Syst. Evol. Microbiol.">
        <title>The Global Catalogue of Microorganisms (GCM) 10K type strain sequencing project: providing services to taxonomists for standard genome sequencing and annotation.</title>
        <authorList>
            <consortium name="The Broad Institute Genomics Platform"/>
            <consortium name="The Broad Institute Genome Sequencing Center for Infectious Disease"/>
            <person name="Wu L."/>
            <person name="Ma J."/>
        </authorList>
    </citation>
    <scope>NUCLEOTIDE SEQUENCE [LARGE SCALE GENOMIC DNA]</scope>
    <source>
        <strain evidence="4">TISTR 2562</strain>
    </source>
</reference>
<evidence type="ECO:0000313" key="3">
    <source>
        <dbReference type="EMBL" id="MFD2740585.1"/>
    </source>
</evidence>
<protein>
    <submittedName>
        <fullName evidence="3">BON domain-containing protein</fullName>
    </submittedName>
</protein>
<feature type="compositionally biased region" description="Low complexity" evidence="1">
    <location>
        <begin position="221"/>
        <end position="234"/>
    </location>
</feature>
<feature type="region of interest" description="Disordered" evidence="1">
    <location>
        <begin position="180"/>
        <end position="234"/>
    </location>
</feature>
<dbReference type="Proteomes" id="UP001597474">
    <property type="component" value="Unassembled WGS sequence"/>
</dbReference>
<dbReference type="EMBL" id="JBHUMP010000012">
    <property type="protein sequence ID" value="MFD2740585.1"/>
    <property type="molecule type" value="Genomic_DNA"/>
</dbReference>
<accession>A0ABW5U4R0</accession>
<evidence type="ECO:0000313" key="4">
    <source>
        <dbReference type="Proteomes" id="UP001597474"/>
    </source>
</evidence>
<keyword evidence="4" id="KW-1185">Reference proteome</keyword>
<gene>
    <name evidence="3" type="ORF">ACFSUD_13440</name>
</gene>
<organism evidence="3 4">
    <name type="scientific">Sulfitobacter aestuarii</name>
    <dbReference type="NCBI Taxonomy" id="2161676"/>
    <lineage>
        <taxon>Bacteria</taxon>
        <taxon>Pseudomonadati</taxon>
        <taxon>Pseudomonadota</taxon>
        <taxon>Alphaproteobacteria</taxon>
        <taxon>Rhodobacterales</taxon>
        <taxon>Roseobacteraceae</taxon>
        <taxon>Sulfitobacter</taxon>
    </lineage>
</organism>
<dbReference type="InterPro" id="IPR051686">
    <property type="entry name" value="Lipoprotein_DolP"/>
</dbReference>
<dbReference type="PANTHER" id="PTHR34606">
    <property type="entry name" value="BON DOMAIN-CONTAINING PROTEIN"/>
    <property type="match status" value="1"/>
</dbReference>
<feature type="domain" description="BON" evidence="2">
    <location>
        <begin position="141"/>
        <end position="209"/>
    </location>
</feature>
<dbReference type="Pfam" id="PF04972">
    <property type="entry name" value="BON"/>
    <property type="match status" value="1"/>
</dbReference>
<dbReference type="PANTHER" id="PTHR34606:SF15">
    <property type="entry name" value="BON DOMAIN-CONTAINING PROTEIN"/>
    <property type="match status" value="1"/>
</dbReference>
<dbReference type="SMART" id="SM00749">
    <property type="entry name" value="BON"/>
    <property type="match status" value="1"/>
</dbReference>
<comment type="caution">
    <text evidence="3">The sequence shown here is derived from an EMBL/GenBank/DDBJ whole genome shotgun (WGS) entry which is preliminary data.</text>
</comment>
<feature type="compositionally biased region" description="Polar residues" evidence="1">
    <location>
        <begin position="196"/>
        <end position="205"/>
    </location>
</feature>